<keyword evidence="6 7" id="KW-0472">Membrane</keyword>
<feature type="transmembrane region" description="Helical" evidence="7">
    <location>
        <begin position="57"/>
        <end position="76"/>
    </location>
</feature>
<comment type="caution">
    <text evidence="10">The sequence shown here is derived from an EMBL/GenBank/DDBJ whole genome shotgun (WGS) entry which is preliminary data.</text>
</comment>
<name>A0A4R6U2V1_9BACI</name>
<dbReference type="OrthoDB" id="9778331at2"/>
<evidence type="ECO:0000256" key="5">
    <source>
        <dbReference type="ARBA" id="ARBA00022989"/>
    </source>
</evidence>
<proteinExistence type="inferred from homology"/>
<organism evidence="10 11">
    <name type="scientific">Aureibacillus halotolerans</name>
    <dbReference type="NCBI Taxonomy" id="1508390"/>
    <lineage>
        <taxon>Bacteria</taxon>
        <taxon>Bacillati</taxon>
        <taxon>Bacillota</taxon>
        <taxon>Bacilli</taxon>
        <taxon>Bacillales</taxon>
        <taxon>Bacillaceae</taxon>
        <taxon>Aureibacillus</taxon>
    </lineage>
</organism>
<gene>
    <name evidence="10" type="ORF">EV213_10637</name>
</gene>
<accession>A0A4R6U2V1</accession>
<evidence type="ECO:0000256" key="6">
    <source>
        <dbReference type="ARBA" id="ARBA00023136"/>
    </source>
</evidence>
<evidence type="ECO:0000259" key="8">
    <source>
        <dbReference type="Pfam" id="PF04239"/>
    </source>
</evidence>
<dbReference type="RefSeq" id="WP_133580147.1">
    <property type="nucleotide sequence ID" value="NZ_SNYJ01000006.1"/>
</dbReference>
<evidence type="ECO:0000313" key="11">
    <source>
        <dbReference type="Proteomes" id="UP000295632"/>
    </source>
</evidence>
<dbReference type="Gene3D" id="3.30.240.20">
    <property type="entry name" value="bsu07140 like domains"/>
    <property type="match status" value="2"/>
</dbReference>
<dbReference type="InterPro" id="IPR007353">
    <property type="entry name" value="DUF421"/>
</dbReference>
<evidence type="ECO:0000256" key="7">
    <source>
        <dbReference type="SAM" id="Phobius"/>
    </source>
</evidence>
<evidence type="ECO:0000259" key="9">
    <source>
        <dbReference type="Pfam" id="PF20730"/>
    </source>
</evidence>
<dbReference type="PANTHER" id="PTHR34582">
    <property type="entry name" value="UPF0702 TRANSMEMBRANE PROTEIN YCAP"/>
    <property type="match status" value="1"/>
</dbReference>
<evidence type="ECO:0000313" key="10">
    <source>
        <dbReference type="EMBL" id="TDQ40321.1"/>
    </source>
</evidence>
<dbReference type="GO" id="GO:0005886">
    <property type="term" value="C:plasma membrane"/>
    <property type="evidence" value="ECO:0007669"/>
    <property type="project" value="UniProtKB-SubCell"/>
</dbReference>
<dbReference type="InterPro" id="IPR023090">
    <property type="entry name" value="UPF0702_alpha/beta_dom_sf"/>
</dbReference>
<dbReference type="EMBL" id="SNYJ01000006">
    <property type="protein sequence ID" value="TDQ40321.1"/>
    <property type="molecule type" value="Genomic_DNA"/>
</dbReference>
<sequence>MPDWLTIILRSVLILLGLFMTTKLLGKKQLSKLSYFEYIVGITLGDIAGSLSMDSGIQIQDGISAFIIWAFVPLLMDRLALKSQTFRDFADGKPSYFIDHGVLLEEQLKKEKYTTNELLEQLRKKNIFDLNQVETAILEPSGDLSVQLKELDQPYTKRDANRHSEKTGSPITIISDGHIQQRALAKLHLTEDWVHRELRNKGTNPKDVFLAQLSDDRSWYIDFYKDSQSHQAQFLHRSIQQAIIELERYTSENSQPSHYHDTIQRLKRMEAEIAHSKYSERE</sequence>
<comment type="similarity">
    <text evidence="2">Belongs to the UPF0702 family.</text>
</comment>
<feature type="domain" description="YetF-like N-terminal transmembrane" evidence="9">
    <location>
        <begin position="5"/>
        <end position="77"/>
    </location>
</feature>
<feature type="transmembrane region" description="Helical" evidence="7">
    <location>
        <begin position="6"/>
        <end position="26"/>
    </location>
</feature>
<evidence type="ECO:0000256" key="2">
    <source>
        <dbReference type="ARBA" id="ARBA00006448"/>
    </source>
</evidence>
<feature type="domain" description="YetF C-terminal" evidence="8">
    <location>
        <begin position="82"/>
        <end position="213"/>
    </location>
</feature>
<protein>
    <submittedName>
        <fullName evidence="10">Uncharacterized membrane protein YcaP (DUF421 family)</fullName>
    </submittedName>
</protein>
<evidence type="ECO:0000256" key="4">
    <source>
        <dbReference type="ARBA" id="ARBA00022692"/>
    </source>
</evidence>
<dbReference type="Proteomes" id="UP000295632">
    <property type="component" value="Unassembled WGS sequence"/>
</dbReference>
<dbReference type="Pfam" id="PF20730">
    <property type="entry name" value="YetF_N"/>
    <property type="match status" value="1"/>
</dbReference>
<feature type="transmembrane region" description="Helical" evidence="7">
    <location>
        <begin position="33"/>
        <end position="51"/>
    </location>
</feature>
<comment type="subcellular location">
    <subcellularLocation>
        <location evidence="1">Cell membrane</location>
        <topology evidence="1">Multi-pass membrane protein</topology>
    </subcellularLocation>
</comment>
<evidence type="ECO:0000256" key="3">
    <source>
        <dbReference type="ARBA" id="ARBA00022475"/>
    </source>
</evidence>
<keyword evidence="11" id="KW-1185">Reference proteome</keyword>
<dbReference type="PANTHER" id="PTHR34582:SF7">
    <property type="entry name" value="UPF0702 TRANSMEMBRANE PROTEIN YDFS"/>
    <property type="match status" value="1"/>
</dbReference>
<keyword evidence="3" id="KW-1003">Cell membrane</keyword>
<keyword evidence="4 7" id="KW-0812">Transmembrane</keyword>
<reference evidence="10 11" key="1">
    <citation type="submission" date="2019-03" db="EMBL/GenBank/DDBJ databases">
        <title>Genomic Encyclopedia of Type Strains, Phase IV (KMG-IV): sequencing the most valuable type-strain genomes for metagenomic binning, comparative biology and taxonomic classification.</title>
        <authorList>
            <person name="Goeker M."/>
        </authorList>
    </citation>
    <scope>NUCLEOTIDE SEQUENCE [LARGE SCALE GENOMIC DNA]</scope>
    <source>
        <strain evidence="10 11">DSM 28697</strain>
    </source>
</reference>
<dbReference type="InterPro" id="IPR048454">
    <property type="entry name" value="YetF_N"/>
</dbReference>
<dbReference type="Pfam" id="PF04239">
    <property type="entry name" value="DUF421"/>
    <property type="match status" value="1"/>
</dbReference>
<evidence type="ECO:0000256" key="1">
    <source>
        <dbReference type="ARBA" id="ARBA00004651"/>
    </source>
</evidence>
<dbReference type="AlphaFoldDB" id="A0A4R6U2V1"/>
<keyword evidence="5 7" id="KW-1133">Transmembrane helix</keyword>